<feature type="active site" evidence="7">
    <location>
        <position position="289"/>
    </location>
</feature>
<dbReference type="PANTHER" id="PTHR10309:SF0">
    <property type="entry name" value="MANNOSE-6-PHOSPHATE ISOMERASE"/>
    <property type="match status" value="1"/>
</dbReference>
<evidence type="ECO:0000313" key="10">
    <source>
        <dbReference type="EMBL" id="MCD1653271.1"/>
    </source>
</evidence>
<dbReference type="Pfam" id="PF20511">
    <property type="entry name" value="PMI_typeI_cat"/>
    <property type="match status" value="1"/>
</dbReference>
<feature type="binding site" evidence="8">
    <location>
        <position position="270"/>
    </location>
    <ligand>
        <name>Zn(2+)</name>
        <dbReference type="ChEBI" id="CHEBI:29105"/>
    </ligand>
</feature>
<dbReference type="SUPFAM" id="SSF51182">
    <property type="entry name" value="RmlC-like cupins"/>
    <property type="match status" value="1"/>
</dbReference>
<evidence type="ECO:0000256" key="4">
    <source>
        <dbReference type="ARBA" id="ARBA00022723"/>
    </source>
</evidence>
<keyword evidence="4 8" id="KW-0479">Metal-binding</keyword>
<feature type="binding site" evidence="8">
    <location>
        <position position="140"/>
    </location>
    <ligand>
        <name>Zn(2+)</name>
        <dbReference type="ChEBI" id="CHEBI:29105"/>
    </ligand>
</feature>
<evidence type="ECO:0000256" key="5">
    <source>
        <dbReference type="ARBA" id="ARBA00022833"/>
    </source>
</evidence>
<dbReference type="InterPro" id="IPR046457">
    <property type="entry name" value="PMI_typeI_cat"/>
</dbReference>
<dbReference type="Proteomes" id="UP001198163">
    <property type="component" value="Unassembled WGS sequence"/>
</dbReference>
<dbReference type="PANTHER" id="PTHR10309">
    <property type="entry name" value="MANNOSE-6-PHOSPHATE ISOMERASE"/>
    <property type="match status" value="1"/>
</dbReference>
<evidence type="ECO:0000256" key="8">
    <source>
        <dbReference type="PIRSR" id="PIRSR001480-2"/>
    </source>
</evidence>
<feature type="domain" description="Phosphomannose isomerase type I catalytic" evidence="9">
    <location>
        <begin position="6"/>
        <end position="156"/>
    </location>
</feature>
<comment type="caution">
    <text evidence="10">The sequence shown here is derived from an EMBL/GenBank/DDBJ whole genome shotgun (WGS) entry which is preliminary data.</text>
</comment>
<dbReference type="NCBIfam" id="TIGR00218">
    <property type="entry name" value="manA"/>
    <property type="match status" value="1"/>
</dbReference>
<dbReference type="InterPro" id="IPR014710">
    <property type="entry name" value="RmlC-like_jellyroll"/>
</dbReference>
<name>A0AAE3EGC7_9SPIR</name>
<dbReference type="InterPro" id="IPR011051">
    <property type="entry name" value="RmlC_Cupin_sf"/>
</dbReference>
<dbReference type="InterPro" id="IPR018050">
    <property type="entry name" value="Pmannose_isomerase-type1_CS"/>
</dbReference>
<evidence type="ECO:0000313" key="11">
    <source>
        <dbReference type="Proteomes" id="UP001198163"/>
    </source>
</evidence>
<proteinExistence type="inferred from homology"/>
<dbReference type="CDD" id="cd07011">
    <property type="entry name" value="cupin_PMI_type_I_N"/>
    <property type="match status" value="1"/>
</dbReference>
<comment type="catalytic activity">
    <reaction evidence="1">
        <text>D-mannose 6-phosphate = D-fructose 6-phosphate</text>
        <dbReference type="Rhea" id="RHEA:12356"/>
        <dbReference type="ChEBI" id="CHEBI:58735"/>
        <dbReference type="ChEBI" id="CHEBI:61527"/>
        <dbReference type="EC" id="5.3.1.8"/>
    </reaction>
</comment>
<dbReference type="EMBL" id="JAINWA010000001">
    <property type="protein sequence ID" value="MCD1653271.1"/>
    <property type="molecule type" value="Genomic_DNA"/>
</dbReference>
<dbReference type="PIRSF" id="PIRSF001480">
    <property type="entry name" value="Mannose-6-phosphate_isomerase"/>
    <property type="match status" value="1"/>
</dbReference>
<keyword evidence="5 8" id="KW-0862">Zinc</keyword>
<comment type="cofactor">
    <cofactor evidence="8">
        <name>Zn(2+)</name>
        <dbReference type="ChEBI" id="CHEBI:29105"/>
    </cofactor>
    <text evidence="8">Binds 1 zinc ion per subunit.</text>
</comment>
<evidence type="ECO:0000256" key="7">
    <source>
        <dbReference type="PIRSR" id="PIRSR001480-1"/>
    </source>
</evidence>
<dbReference type="GO" id="GO:0005829">
    <property type="term" value="C:cytosol"/>
    <property type="evidence" value="ECO:0007669"/>
    <property type="project" value="TreeGrafter"/>
</dbReference>
<feature type="binding site" evidence="8">
    <location>
        <position position="105"/>
    </location>
    <ligand>
        <name>Zn(2+)</name>
        <dbReference type="ChEBI" id="CHEBI:29105"/>
    </ligand>
</feature>
<dbReference type="PROSITE" id="PS00965">
    <property type="entry name" value="PMI_I_1"/>
    <property type="match status" value="1"/>
</dbReference>
<evidence type="ECO:0000256" key="6">
    <source>
        <dbReference type="ARBA" id="ARBA00023235"/>
    </source>
</evidence>
<accession>A0AAE3EGC7</accession>
<evidence type="ECO:0000256" key="3">
    <source>
        <dbReference type="ARBA" id="ARBA00011956"/>
    </source>
</evidence>
<dbReference type="Gene3D" id="1.10.441.10">
    <property type="entry name" value="Phosphomannose Isomerase, domain 2"/>
    <property type="match status" value="1"/>
</dbReference>
<dbReference type="GO" id="GO:0005975">
    <property type="term" value="P:carbohydrate metabolic process"/>
    <property type="evidence" value="ECO:0007669"/>
    <property type="project" value="InterPro"/>
</dbReference>
<gene>
    <name evidence="10" type="primary">manA</name>
    <name evidence="10" type="ORF">K7J14_00930</name>
</gene>
<dbReference type="GO" id="GO:0004476">
    <property type="term" value="F:mannose-6-phosphate isomerase activity"/>
    <property type="evidence" value="ECO:0007669"/>
    <property type="project" value="UniProtKB-EC"/>
</dbReference>
<dbReference type="PRINTS" id="PR00714">
    <property type="entry name" value="MAN6PISMRASE"/>
</dbReference>
<dbReference type="Gene3D" id="2.60.120.10">
    <property type="entry name" value="Jelly Rolls"/>
    <property type="match status" value="2"/>
</dbReference>
<dbReference type="EC" id="5.3.1.8" evidence="3"/>
<dbReference type="RefSeq" id="WP_230752187.1">
    <property type="nucleotide sequence ID" value="NZ_JAINWA010000001.1"/>
</dbReference>
<feature type="binding site" evidence="8">
    <location>
        <position position="103"/>
    </location>
    <ligand>
        <name>Zn(2+)</name>
        <dbReference type="ChEBI" id="CHEBI:29105"/>
    </ligand>
</feature>
<dbReference type="InterPro" id="IPR016305">
    <property type="entry name" value="Mannose-6-P_Isomerase"/>
</dbReference>
<dbReference type="InterPro" id="IPR001250">
    <property type="entry name" value="Man6P_Isoase-1"/>
</dbReference>
<evidence type="ECO:0000256" key="1">
    <source>
        <dbReference type="ARBA" id="ARBA00000757"/>
    </source>
</evidence>
<dbReference type="GO" id="GO:0009298">
    <property type="term" value="P:GDP-mannose biosynthetic process"/>
    <property type="evidence" value="ECO:0007669"/>
    <property type="project" value="InterPro"/>
</dbReference>
<organism evidence="10 11">
    <name type="scientific">Teretinema zuelzerae</name>
    <dbReference type="NCBI Taxonomy" id="156"/>
    <lineage>
        <taxon>Bacteria</taxon>
        <taxon>Pseudomonadati</taxon>
        <taxon>Spirochaetota</taxon>
        <taxon>Spirochaetia</taxon>
        <taxon>Spirochaetales</taxon>
        <taxon>Treponemataceae</taxon>
        <taxon>Teretinema</taxon>
    </lineage>
</organism>
<evidence type="ECO:0000259" key="9">
    <source>
        <dbReference type="Pfam" id="PF20511"/>
    </source>
</evidence>
<sequence>MKLDFYPLKNKIQDYSWGSLHGIEEATGIPNVDGSPKAELWMGSHPVCPSLVIDPKTRKEISLLDLINQDCSYYLGNRSLQDFGCKLPYLFKILSAESPLSLQVHPSLQHASAGFTRENTLGLSLNDPKRNYKDDNHKPEIIVAITPFIAMCGFRNVAQTAAFFTEIDETVFQEPCDIALKSGYSRLCDYLLNLNDDAKKKYITSVQNKISSFNRSPSSSCGYDFKKALEISSLLLKQYPSDIGILAPFYLNIIELVPGEGLFLPSGVMHAYIRGTGLELMASSDNVLRGGLTPKHIDVTELLEILDPSPYKPDILAINTTVGVSIYAAPAIEFELSRISPNGSACELPGNRPIIALCLSESITLTSESGSVHIMRKGDSVFIPAGVQTIAVAGSGICFAASLPHKERL</sequence>
<comment type="similarity">
    <text evidence="2">Belongs to the mannose-6-phosphate isomerase type 1 family.</text>
</comment>
<protein>
    <recommendedName>
        <fullName evidence="3">mannose-6-phosphate isomerase</fullName>
        <ecNumber evidence="3">5.3.1.8</ecNumber>
    </recommendedName>
</protein>
<reference evidence="10" key="1">
    <citation type="submission" date="2021-08" db="EMBL/GenBank/DDBJ databases">
        <title>Comparative analyses of Brucepasteria parasyntrophica and Teretinema zuelzerae.</title>
        <authorList>
            <person name="Song Y."/>
            <person name="Brune A."/>
        </authorList>
    </citation>
    <scope>NUCLEOTIDE SEQUENCE</scope>
    <source>
        <strain evidence="10">DSM 1903</strain>
    </source>
</reference>
<dbReference type="GO" id="GO:0008270">
    <property type="term" value="F:zinc ion binding"/>
    <property type="evidence" value="ECO:0007669"/>
    <property type="project" value="InterPro"/>
</dbReference>
<keyword evidence="6 10" id="KW-0413">Isomerase</keyword>
<dbReference type="AlphaFoldDB" id="A0AAE3EGC7"/>
<evidence type="ECO:0000256" key="2">
    <source>
        <dbReference type="ARBA" id="ARBA00010772"/>
    </source>
</evidence>
<keyword evidence="11" id="KW-1185">Reference proteome</keyword>